<feature type="compositionally biased region" description="Polar residues" evidence="1">
    <location>
        <begin position="323"/>
        <end position="343"/>
    </location>
</feature>
<keyword evidence="2" id="KW-0732">Signal</keyword>
<evidence type="ECO:0000313" key="3">
    <source>
        <dbReference type="EMBL" id="KAE9019743.1"/>
    </source>
</evidence>
<reference evidence="3 4" key="1">
    <citation type="submission" date="2018-09" db="EMBL/GenBank/DDBJ databases">
        <title>Genomic investigation of the strawberry pathogen Phytophthora fragariae indicates pathogenicity is determined by transcriptional variation in three key races.</title>
        <authorList>
            <person name="Adams T.M."/>
            <person name="Armitage A.D."/>
            <person name="Sobczyk M.K."/>
            <person name="Bates H.J."/>
            <person name="Dunwell J.M."/>
            <person name="Nellist C.F."/>
            <person name="Harrison R.J."/>
        </authorList>
    </citation>
    <scope>NUCLEOTIDE SEQUENCE [LARGE SCALE GENOMIC DNA]</scope>
    <source>
        <strain evidence="3 4">SCRP249</strain>
    </source>
</reference>
<dbReference type="AlphaFoldDB" id="A0A6A3LV45"/>
<evidence type="ECO:0000313" key="4">
    <source>
        <dbReference type="Proteomes" id="UP000429607"/>
    </source>
</evidence>
<feature type="signal peptide" evidence="2">
    <location>
        <begin position="1"/>
        <end position="23"/>
    </location>
</feature>
<dbReference type="Proteomes" id="UP000429607">
    <property type="component" value="Unassembled WGS sequence"/>
</dbReference>
<feature type="region of interest" description="Disordered" evidence="1">
    <location>
        <begin position="197"/>
        <end position="254"/>
    </location>
</feature>
<gene>
    <name evidence="3" type="ORF">PR001_g13796</name>
</gene>
<name>A0A6A3LV45_9STRA</name>
<dbReference type="EMBL" id="QXFV01000960">
    <property type="protein sequence ID" value="KAE9019743.1"/>
    <property type="molecule type" value="Genomic_DNA"/>
</dbReference>
<feature type="chain" id="PRO_5025506307" evidence="2">
    <location>
        <begin position="24"/>
        <end position="349"/>
    </location>
</feature>
<proteinExistence type="predicted"/>
<evidence type="ECO:0000256" key="2">
    <source>
        <dbReference type="SAM" id="SignalP"/>
    </source>
</evidence>
<sequence length="349" mass="37525">MVSWTSLSAALAAFAMSAENVLAHGYMDKPLAAFKDKETSAWVVEIAPQWKGDWDSAKGDEGLVALYKQLKKSNNVKDIRTVLDSDTKLYGEDCGFTDPKATPQSPPTTGDATFSRGMVHAGPCEIWLDDKMVLQSDDCQSAYGDGTKEKASVFKPVDYSSCASGGCMFRFYWLALQRRDSKTYWQVYKNCIPLSGPAGGGASQTTSSSGDGSSTSQTSPSSGESDSPSSGESDSPSSGESDSPSSGDSESPSSVILVGVDSKIVLQVYSTRTWTGHQLNVLDLDDCQFYHDGQLVHPRALIVEQQRHDKEDQDPSTDVPEATTATSKFGSENGSTRSPSSKCNARERH</sequence>
<organism evidence="3 4">
    <name type="scientific">Phytophthora rubi</name>
    <dbReference type="NCBI Taxonomy" id="129364"/>
    <lineage>
        <taxon>Eukaryota</taxon>
        <taxon>Sar</taxon>
        <taxon>Stramenopiles</taxon>
        <taxon>Oomycota</taxon>
        <taxon>Peronosporomycetes</taxon>
        <taxon>Peronosporales</taxon>
        <taxon>Peronosporaceae</taxon>
        <taxon>Phytophthora</taxon>
    </lineage>
</organism>
<accession>A0A6A3LV45</accession>
<feature type="region of interest" description="Disordered" evidence="1">
    <location>
        <begin position="307"/>
        <end position="349"/>
    </location>
</feature>
<protein>
    <submittedName>
        <fullName evidence="3">Uncharacterized protein</fullName>
    </submittedName>
</protein>
<feature type="compositionally biased region" description="Low complexity" evidence="1">
    <location>
        <begin position="203"/>
        <end position="254"/>
    </location>
</feature>
<comment type="caution">
    <text evidence="3">The sequence shown here is derived from an EMBL/GenBank/DDBJ whole genome shotgun (WGS) entry which is preliminary data.</text>
</comment>
<evidence type="ECO:0000256" key="1">
    <source>
        <dbReference type="SAM" id="MobiDB-lite"/>
    </source>
</evidence>